<reference evidence="2 3" key="1">
    <citation type="submission" date="2017-09" db="EMBL/GenBank/DDBJ databases">
        <authorList>
            <person name="Lee N."/>
            <person name="Cho B.-K."/>
        </authorList>
    </citation>
    <scope>NUCLEOTIDE SEQUENCE [LARGE SCALE GENOMIC DNA]</scope>
    <source>
        <strain evidence="2 3">ATCC 39115</strain>
    </source>
</reference>
<evidence type="ECO:0000313" key="2">
    <source>
        <dbReference type="EMBL" id="QEU85798.1"/>
    </source>
</evidence>
<organism evidence="2 3">
    <name type="scientific">Streptomyces viridosporus T7A</name>
    <dbReference type="NCBI Taxonomy" id="665577"/>
    <lineage>
        <taxon>Bacteria</taxon>
        <taxon>Bacillati</taxon>
        <taxon>Actinomycetota</taxon>
        <taxon>Actinomycetes</taxon>
        <taxon>Kitasatosporales</taxon>
        <taxon>Streptomycetaceae</taxon>
        <taxon>Streptomyces</taxon>
    </lineage>
</organism>
<proteinExistence type="predicted"/>
<accession>A0ABX6AG98</accession>
<evidence type="ECO:0000256" key="1">
    <source>
        <dbReference type="SAM" id="MobiDB-lite"/>
    </source>
</evidence>
<protein>
    <submittedName>
        <fullName evidence="2">Uncharacterized protein</fullName>
    </submittedName>
</protein>
<keyword evidence="3" id="KW-1185">Reference proteome</keyword>
<dbReference type="EMBL" id="CP023700">
    <property type="protein sequence ID" value="QEU85798.1"/>
    <property type="molecule type" value="Genomic_DNA"/>
</dbReference>
<gene>
    <name evidence="2" type="ORF">CP969_14575</name>
</gene>
<sequence length="84" mass="9095">MRFARLAHGVNELSQEKPSGNLKSGSGQIHPILPDRYPRGETHLVQGPRPGVSRTAPARRLSLSVAVECPRAPSHGPETAQQRP</sequence>
<feature type="compositionally biased region" description="Polar residues" evidence="1">
    <location>
        <begin position="12"/>
        <end position="27"/>
    </location>
</feature>
<feature type="region of interest" description="Disordered" evidence="1">
    <location>
        <begin position="1"/>
        <end position="31"/>
    </location>
</feature>
<dbReference type="Proteomes" id="UP000327143">
    <property type="component" value="Chromosome"/>
</dbReference>
<evidence type="ECO:0000313" key="3">
    <source>
        <dbReference type="Proteomes" id="UP000327143"/>
    </source>
</evidence>
<name>A0ABX6AG98_STRVD</name>